<dbReference type="Proteomes" id="UP000298173">
    <property type="component" value="Unassembled WGS sequence"/>
</dbReference>
<gene>
    <name evidence="2" type="ORF">E3O06_01830</name>
</gene>
<dbReference type="PANTHER" id="PTHR30598">
    <property type="entry name" value="NITRATE REDUCTASE PRIVATE CHAPERONE, REDOX ENZYME MATURATION PROTEIN REMP FAMILY"/>
    <property type="match status" value="1"/>
</dbReference>
<dbReference type="AlphaFoldDB" id="A0A4R8V3P0"/>
<accession>A0A4R8V3P0</accession>
<dbReference type="Pfam" id="PF02665">
    <property type="entry name" value="Nitrate_red_gam"/>
    <property type="match status" value="1"/>
</dbReference>
<dbReference type="EMBL" id="SOEY01000006">
    <property type="protein sequence ID" value="TFB76150.1"/>
    <property type="molecule type" value="Genomic_DNA"/>
</dbReference>
<dbReference type="RefSeq" id="WP_134501332.1">
    <property type="nucleotide sequence ID" value="NZ_SOEY01000006.1"/>
</dbReference>
<dbReference type="GO" id="GO:0008940">
    <property type="term" value="F:nitrate reductase activity"/>
    <property type="evidence" value="ECO:0007669"/>
    <property type="project" value="TreeGrafter"/>
</dbReference>
<dbReference type="SUPFAM" id="SSF53706">
    <property type="entry name" value="Formate dehydrogenase/DMSO reductase, domains 1-3"/>
    <property type="match status" value="1"/>
</dbReference>
<dbReference type="InterPro" id="IPR051936">
    <property type="entry name" value="Heme-iron_electron_transfer"/>
</dbReference>
<evidence type="ECO:0000313" key="2">
    <source>
        <dbReference type="EMBL" id="TFB76150.1"/>
    </source>
</evidence>
<dbReference type="Gene3D" id="3.40.50.12440">
    <property type="match status" value="1"/>
</dbReference>
<reference evidence="2 3" key="1">
    <citation type="submission" date="2019-03" db="EMBL/GenBank/DDBJ databases">
        <title>Genomics of glacier-inhabiting Cryobacterium strains.</title>
        <authorList>
            <person name="Liu Q."/>
            <person name="Xin Y.-H."/>
        </authorList>
    </citation>
    <scope>NUCLEOTIDE SEQUENCE [LARGE SCALE GENOMIC DNA]</scope>
    <source>
        <strain evidence="2 3">HLT2-23</strain>
    </source>
</reference>
<evidence type="ECO:0000259" key="1">
    <source>
        <dbReference type="Pfam" id="PF02665"/>
    </source>
</evidence>
<dbReference type="OrthoDB" id="9759518at2"/>
<keyword evidence="3" id="KW-1185">Reference proteome</keyword>
<dbReference type="InterPro" id="IPR023234">
    <property type="entry name" value="NarG-like_domain"/>
</dbReference>
<name>A0A4R8V3P0_9MICO</name>
<feature type="domain" description="NarG-like" evidence="1">
    <location>
        <begin position="181"/>
        <end position="219"/>
    </location>
</feature>
<comment type="caution">
    <text evidence="2">The sequence shown here is derived from an EMBL/GenBank/DDBJ whole genome shotgun (WGS) entry which is preliminary data.</text>
</comment>
<dbReference type="GO" id="GO:0020037">
    <property type="term" value="F:heme binding"/>
    <property type="evidence" value="ECO:0007669"/>
    <property type="project" value="TreeGrafter"/>
</dbReference>
<proteinExistence type="predicted"/>
<evidence type="ECO:0000313" key="3">
    <source>
        <dbReference type="Proteomes" id="UP000298173"/>
    </source>
</evidence>
<organism evidence="2 3">
    <name type="scientific">Cryobacterium glaciale</name>
    <dbReference type="NCBI Taxonomy" id="1259145"/>
    <lineage>
        <taxon>Bacteria</taxon>
        <taxon>Bacillati</taxon>
        <taxon>Actinomycetota</taxon>
        <taxon>Actinomycetes</taxon>
        <taxon>Micrococcales</taxon>
        <taxon>Microbacteriaceae</taxon>
        <taxon>Cryobacterium</taxon>
    </lineage>
</organism>
<dbReference type="GO" id="GO:0009055">
    <property type="term" value="F:electron transfer activity"/>
    <property type="evidence" value="ECO:0007669"/>
    <property type="project" value="TreeGrafter"/>
</dbReference>
<dbReference type="GO" id="GO:0019645">
    <property type="term" value="P:anaerobic electron transport chain"/>
    <property type="evidence" value="ECO:0007669"/>
    <property type="project" value="TreeGrafter"/>
</dbReference>
<sequence length="246" mass="26990">MTLSFASWTADAVRARIESRGGTQLSDLPFLVRLEEHPDGQGHVPTKFLVAADLPEQAGTEGAAFKTVLLDANTGQPVVPNGSMGYRYGETGQGKWNLDLEGVDPALSLLNGANGEAESIRLPCFEATSGEGSILTRGVPVRRVAGHLVTTVFDLMMAQYGVGRPGLPGDWATGYDDVSTPHTLVGMLLFTIWPFTRLVHAFTAPLHYLFRRYIVYRTRDKVPGAIRPIRRRWAPIGTEDRTRDKK</sequence>
<dbReference type="PANTHER" id="PTHR30598:SF3">
    <property type="entry name" value="RESPIRATORY NITRATE REDUCTASE 1 GAMMA CHAIN"/>
    <property type="match status" value="1"/>
</dbReference>
<protein>
    <recommendedName>
        <fullName evidence="1">NarG-like domain-containing protein</fullName>
    </recommendedName>
</protein>